<evidence type="ECO:0000256" key="2">
    <source>
        <dbReference type="ARBA" id="ARBA00034247"/>
    </source>
</evidence>
<dbReference type="AlphaFoldDB" id="A0A1X6YDE1"/>
<dbReference type="Gene3D" id="3.40.50.2300">
    <property type="match status" value="1"/>
</dbReference>
<dbReference type="PROSITE" id="PS50110">
    <property type="entry name" value="RESPONSE_REGULATORY"/>
    <property type="match status" value="1"/>
</dbReference>
<dbReference type="Pfam" id="PF00990">
    <property type="entry name" value="GGDEF"/>
    <property type="match status" value="1"/>
</dbReference>
<accession>A0A1X6YDE1</accession>
<dbReference type="SMART" id="SM00267">
    <property type="entry name" value="GGDEF"/>
    <property type="match status" value="1"/>
</dbReference>
<dbReference type="NCBIfam" id="TIGR00254">
    <property type="entry name" value="GGDEF"/>
    <property type="match status" value="1"/>
</dbReference>
<dbReference type="InterPro" id="IPR043128">
    <property type="entry name" value="Rev_trsase/Diguanyl_cyclase"/>
</dbReference>
<dbReference type="InterPro" id="IPR050469">
    <property type="entry name" value="Diguanylate_Cyclase"/>
</dbReference>
<dbReference type="GO" id="GO:0000160">
    <property type="term" value="P:phosphorelay signal transduction system"/>
    <property type="evidence" value="ECO:0007669"/>
    <property type="project" value="InterPro"/>
</dbReference>
<proteinExistence type="predicted"/>
<dbReference type="GO" id="GO:1902201">
    <property type="term" value="P:negative regulation of bacterial-type flagellum-dependent cell motility"/>
    <property type="evidence" value="ECO:0007669"/>
    <property type="project" value="TreeGrafter"/>
</dbReference>
<evidence type="ECO:0000259" key="5">
    <source>
        <dbReference type="PROSITE" id="PS50887"/>
    </source>
</evidence>
<dbReference type="GO" id="GO:0052621">
    <property type="term" value="F:diguanylate cyclase activity"/>
    <property type="evidence" value="ECO:0007669"/>
    <property type="project" value="UniProtKB-EC"/>
</dbReference>
<dbReference type="Proteomes" id="UP000193778">
    <property type="component" value="Unassembled WGS sequence"/>
</dbReference>
<dbReference type="Gene3D" id="3.30.70.270">
    <property type="match status" value="1"/>
</dbReference>
<evidence type="ECO:0000313" key="7">
    <source>
        <dbReference type="Proteomes" id="UP000193778"/>
    </source>
</evidence>
<evidence type="ECO:0000256" key="1">
    <source>
        <dbReference type="ARBA" id="ARBA00012528"/>
    </source>
</evidence>
<dbReference type="Pfam" id="PF00072">
    <property type="entry name" value="Response_reg"/>
    <property type="match status" value="1"/>
</dbReference>
<dbReference type="PROSITE" id="PS50887">
    <property type="entry name" value="GGDEF"/>
    <property type="match status" value="1"/>
</dbReference>
<dbReference type="FunFam" id="3.30.70.270:FF:000001">
    <property type="entry name" value="Diguanylate cyclase domain protein"/>
    <property type="match status" value="1"/>
</dbReference>
<dbReference type="PANTHER" id="PTHR45138:SF9">
    <property type="entry name" value="DIGUANYLATE CYCLASE DGCM-RELATED"/>
    <property type="match status" value="1"/>
</dbReference>
<comment type="catalytic activity">
    <reaction evidence="2">
        <text>2 GTP = 3',3'-c-di-GMP + 2 diphosphate</text>
        <dbReference type="Rhea" id="RHEA:24898"/>
        <dbReference type="ChEBI" id="CHEBI:33019"/>
        <dbReference type="ChEBI" id="CHEBI:37565"/>
        <dbReference type="ChEBI" id="CHEBI:58805"/>
        <dbReference type="EC" id="2.7.7.65"/>
    </reaction>
</comment>
<sequence length="473" mass="50767">MQSTVTNMSVQGTILVLDGTSTNRIMLKVQLTAAWYHVVQGERLHGLAGLLRRAKPDLVLTSQTLPDGVAADVKKLVMADPDLMDVPVVAIAPQNDKAARLKALEDGLDDVLAHPFKDTFLLARVRSLLRARADTQDLKAGNSSQPIGFAEPAGTLITASKPARVAVLTHSARTGAIWQNALAKRMRHSLAVHTSSNLQGLLSGPVPDAIVVEVRASPADLNLLADLKSRGATRHTVLIGILEGEKAERASDALDRGADAICLGGFCAEETVLRIDNQVARKVRLDQMRASLRRGLAESWVDPLTGLHNRRYAMRAMDQIAHRAARSGQGFAVMLADLDHFKAINDNFGHSAGDMVLTEAAARLQQTVGTAGFVARIGGEEFMIGLSDTTQEKALELARTLCNSIRRKPFKLPDAPCPIPVTISIGLIATKPDAPSLLHRPAPLEKLIKSADTALYAAKTAGRDQVRVRQSAA</sequence>
<feature type="domain" description="Response regulatory" evidence="4">
    <location>
        <begin position="13"/>
        <end position="129"/>
    </location>
</feature>
<evidence type="ECO:0000313" key="6">
    <source>
        <dbReference type="EMBL" id="SLN17989.1"/>
    </source>
</evidence>
<evidence type="ECO:0000259" key="4">
    <source>
        <dbReference type="PROSITE" id="PS50110"/>
    </source>
</evidence>
<dbReference type="GO" id="GO:0043709">
    <property type="term" value="P:cell adhesion involved in single-species biofilm formation"/>
    <property type="evidence" value="ECO:0007669"/>
    <property type="project" value="TreeGrafter"/>
</dbReference>
<comment type="caution">
    <text evidence="3">Lacks conserved residue(s) required for the propagation of feature annotation.</text>
</comment>
<dbReference type="EC" id="2.7.7.65" evidence="1"/>
<dbReference type="InterPro" id="IPR000160">
    <property type="entry name" value="GGDEF_dom"/>
</dbReference>
<reference evidence="7" key="1">
    <citation type="submission" date="2017-03" db="EMBL/GenBank/DDBJ databases">
        <authorList>
            <person name="Rodrigo-Torres L."/>
            <person name="Arahal R.D."/>
            <person name="Lucena T."/>
        </authorList>
    </citation>
    <scope>NUCLEOTIDE SEQUENCE [LARGE SCALE GENOMIC DNA]</scope>
    <source>
        <strain evidence="7">CECT 8411</strain>
    </source>
</reference>
<dbReference type="InterPro" id="IPR001789">
    <property type="entry name" value="Sig_transdc_resp-reg_receiver"/>
</dbReference>
<keyword evidence="7" id="KW-1185">Reference proteome</keyword>
<dbReference type="SMART" id="SM00448">
    <property type="entry name" value="REC"/>
    <property type="match status" value="1"/>
</dbReference>
<dbReference type="PANTHER" id="PTHR45138">
    <property type="entry name" value="REGULATORY COMPONENTS OF SENSORY TRANSDUCTION SYSTEM"/>
    <property type="match status" value="1"/>
</dbReference>
<name>A0A1X6YDE1_9RHOB</name>
<gene>
    <name evidence="6" type="primary">pleD_1</name>
    <name evidence="6" type="ORF">RUM8411_00556</name>
</gene>
<dbReference type="SUPFAM" id="SSF55073">
    <property type="entry name" value="Nucleotide cyclase"/>
    <property type="match status" value="1"/>
</dbReference>
<dbReference type="InterPro" id="IPR011006">
    <property type="entry name" value="CheY-like_superfamily"/>
</dbReference>
<dbReference type="InterPro" id="IPR029787">
    <property type="entry name" value="Nucleotide_cyclase"/>
</dbReference>
<dbReference type="EMBL" id="FWFP01000002">
    <property type="protein sequence ID" value="SLN17989.1"/>
    <property type="molecule type" value="Genomic_DNA"/>
</dbReference>
<organism evidence="6 7">
    <name type="scientific">Ruegeria meonggei</name>
    <dbReference type="NCBI Taxonomy" id="1446476"/>
    <lineage>
        <taxon>Bacteria</taxon>
        <taxon>Pseudomonadati</taxon>
        <taxon>Pseudomonadota</taxon>
        <taxon>Alphaproteobacteria</taxon>
        <taxon>Rhodobacterales</taxon>
        <taxon>Roseobacteraceae</taxon>
        <taxon>Ruegeria</taxon>
    </lineage>
</organism>
<dbReference type="GO" id="GO:0005886">
    <property type="term" value="C:plasma membrane"/>
    <property type="evidence" value="ECO:0007669"/>
    <property type="project" value="TreeGrafter"/>
</dbReference>
<dbReference type="SUPFAM" id="SSF52172">
    <property type="entry name" value="CheY-like"/>
    <property type="match status" value="1"/>
</dbReference>
<feature type="domain" description="GGDEF" evidence="5">
    <location>
        <begin position="329"/>
        <end position="471"/>
    </location>
</feature>
<evidence type="ECO:0000256" key="3">
    <source>
        <dbReference type="PROSITE-ProRule" id="PRU00169"/>
    </source>
</evidence>
<protein>
    <recommendedName>
        <fullName evidence="1">diguanylate cyclase</fullName>
        <ecNumber evidence="1">2.7.7.65</ecNumber>
    </recommendedName>
</protein>
<dbReference type="CDD" id="cd01949">
    <property type="entry name" value="GGDEF"/>
    <property type="match status" value="1"/>
</dbReference>